<keyword evidence="2" id="KW-1185">Reference proteome</keyword>
<accession>A0ABP9G2Z5</accession>
<gene>
    <name evidence="1" type="ORF">GCM10023313_33450</name>
</gene>
<dbReference type="EMBL" id="BAABJI010000004">
    <property type="protein sequence ID" value="GAA4926303.1"/>
    <property type="molecule type" value="Genomic_DNA"/>
</dbReference>
<sequence>MACKSKRDITGLYNLEGSNYNIIKLNADSTFQFENFNVNNFDLNLFQPKKGREPHRFAASGSWSRISADSIELHSVNAITDTSCYWTVIKQPNSTGDFKFTFQSLSGVNVGIFQISKDPDFKNDIAMRLHGGFKSFEMEPEKFDTLYFNDGNQSLLYPVWRFVKGSNLPAHYIITLKPPHFNGYFKNKVVAIKGNKLKFSKDSVYKKFTPTR</sequence>
<evidence type="ECO:0000313" key="1">
    <source>
        <dbReference type="EMBL" id="GAA4926303.1"/>
    </source>
</evidence>
<dbReference type="Proteomes" id="UP001501436">
    <property type="component" value="Unassembled WGS sequence"/>
</dbReference>
<name>A0ABP9G2Z5_9SPHI</name>
<proteinExistence type="predicted"/>
<comment type="caution">
    <text evidence="1">The sequence shown here is derived from an EMBL/GenBank/DDBJ whole genome shotgun (WGS) entry which is preliminary data.</text>
</comment>
<evidence type="ECO:0000313" key="2">
    <source>
        <dbReference type="Proteomes" id="UP001501436"/>
    </source>
</evidence>
<reference evidence="2" key="1">
    <citation type="journal article" date="2019" name="Int. J. Syst. Evol. Microbiol.">
        <title>The Global Catalogue of Microorganisms (GCM) 10K type strain sequencing project: providing services to taxonomists for standard genome sequencing and annotation.</title>
        <authorList>
            <consortium name="The Broad Institute Genomics Platform"/>
            <consortium name="The Broad Institute Genome Sequencing Center for Infectious Disease"/>
            <person name="Wu L."/>
            <person name="Ma J."/>
        </authorList>
    </citation>
    <scope>NUCLEOTIDE SEQUENCE [LARGE SCALE GENOMIC DNA]</scope>
    <source>
        <strain evidence="2">JCM 18283</strain>
    </source>
</reference>
<protein>
    <submittedName>
        <fullName evidence="1">Uncharacterized protein</fullName>
    </submittedName>
</protein>
<organism evidence="1 2">
    <name type="scientific">Mucilaginibacter defluvii</name>
    <dbReference type="NCBI Taxonomy" id="1196019"/>
    <lineage>
        <taxon>Bacteria</taxon>
        <taxon>Pseudomonadati</taxon>
        <taxon>Bacteroidota</taxon>
        <taxon>Sphingobacteriia</taxon>
        <taxon>Sphingobacteriales</taxon>
        <taxon>Sphingobacteriaceae</taxon>
        <taxon>Mucilaginibacter</taxon>
    </lineage>
</organism>